<comment type="caution">
    <text evidence="2">The sequence shown here is derived from an EMBL/GenBank/DDBJ whole genome shotgun (WGS) entry which is preliminary data.</text>
</comment>
<evidence type="ECO:0000313" key="3">
    <source>
        <dbReference type="EMBL" id="CAL4808072.1"/>
    </source>
</evidence>
<evidence type="ECO:0000313" key="4">
    <source>
        <dbReference type="Proteomes" id="UP001152797"/>
    </source>
</evidence>
<dbReference type="EMBL" id="CAMXCT020006831">
    <property type="protein sequence ID" value="CAL1174135.1"/>
    <property type="molecule type" value="Genomic_DNA"/>
</dbReference>
<name>A0A9P1GTI8_9DINO</name>
<protein>
    <submittedName>
        <fullName evidence="3">Choline/ethanolaminephosphotransferase 1</fullName>
    </submittedName>
</protein>
<evidence type="ECO:0000256" key="1">
    <source>
        <dbReference type="SAM" id="MobiDB-lite"/>
    </source>
</evidence>
<keyword evidence="4" id="KW-1185">Reference proteome</keyword>
<accession>A0A9P1GTI8</accession>
<sequence length="234" mass="25390">MLLAPRLAPKTPWFRYRRLRRVRHGLRGCASSALVTGQAEAEDAAEAAAEKLATSMTSPSLVLFFAKGYGPRARSMGSIFQERFKDATVLGCNSEGGVIAEGQEQQTQTFGLAALALAGGDESQSSREMFHDGTWKPINVVPPSRLVSHVATRTGAVVATADTCTGAAARESDMAGRPWRSEEKSGSPLSSVPTRALAAYLEAPGYTDPATLNDWWANEAHQQWAWQWDFYLEV</sequence>
<dbReference type="AlphaFoldDB" id="A0A9P1GTI8"/>
<feature type="region of interest" description="Disordered" evidence="1">
    <location>
        <begin position="169"/>
        <end position="190"/>
    </location>
</feature>
<reference evidence="2" key="1">
    <citation type="submission" date="2022-10" db="EMBL/GenBank/DDBJ databases">
        <authorList>
            <person name="Chen Y."/>
            <person name="Dougan E. K."/>
            <person name="Chan C."/>
            <person name="Rhodes N."/>
            <person name="Thang M."/>
        </authorList>
    </citation>
    <scope>NUCLEOTIDE SEQUENCE</scope>
</reference>
<gene>
    <name evidence="2" type="ORF">C1SCF055_LOCUS45146</name>
</gene>
<reference evidence="3 4" key="2">
    <citation type="submission" date="2024-05" db="EMBL/GenBank/DDBJ databases">
        <authorList>
            <person name="Chen Y."/>
            <person name="Shah S."/>
            <person name="Dougan E. K."/>
            <person name="Thang M."/>
            <person name="Chan C."/>
        </authorList>
    </citation>
    <scope>NUCLEOTIDE SEQUENCE [LARGE SCALE GENOMIC DNA]</scope>
</reference>
<organism evidence="2">
    <name type="scientific">Cladocopium goreaui</name>
    <dbReference type="NCBI Taxonomy" id="2562237"/>
    <lineage>
        <taxon>Eukaryota</taxon>
        <taxon>Sar</taxon>
        <taxon>Alveolata</taxon>
        <taxon>Dinophyceae</taxon>
        <taxon>Suessiales</taxon>
        <taxon>Symbiodiniaceae</taxon>
        <taxon>Cladocopium</taxon>
    </lineage>
</organism>
<feature type="compositionally biased region" description="Basic and acidic residues" evidence="1">
    <location>
        <begin position="170"/>
        <end position="185"/>
    </location>
</feature>
<evidence type="ECO:0000313" key="2">
    <source>
        <dbReference type="EMBL" id="CAI4020760.1"/>
    </source>
</evidence>
<dbReference type="Proteomes" id="UP001152797">
    <property type="component" value="Unassembled WGS sequence"/>
</dbReference>
<dbReference type="EMBL" id="CAMXCT030006831">
    <property type="protein sequence ID" value="CAL4808072.1"/>
    <property type="molecule type" value="Genomic_DNA"/>
</dbReference>
<proteinExistence type="predicted"/>
<dbReference type="EMBL" id="CAMXCT010006831">
    <property type="protein sequence ID" value="CAI4020760.1"/>
    <property type="molecule type" value="Genomic_DNA"/>
</dbReference>